<evidence type="ECO:0000313" key="1">
    <source>
        <dbReference type="EMBL" id="GBE77555.1"/>
    </source>
</evidence>
<dbReference type="OrthoDB" id="891726at2759"/>
<proteinExistence type="predicted"/>
<dbReference type="RefSeq" id="XP_027608468.1">
    <property type="nucleotide sequence ID" value="XM_027752667.1"/>
</dbReference>
<sequence>MPPYNYSPVYLSPPPAPPSSYGEPSSSWPIPTFELRVEDLAHPGARMFLESTQPADALKDAVVAVCSSLYTHESVPMNVRSVLLVLRSGMGVPAYTTGGPTHKEINVSLDHIRNCAVRAKDEILGVLTHEMTHCYQYNARGTCPGGFVEGIADWVRLRAGFVPPHWKAGRGDKWDAGYDSTAYFLEWIESRYGCGTVRELNATMKDKEYTPAIFEELTGHDVKGLWKLYGEYLATNPKSS</sequence>
<protein>
    <submittedName>
        <fullName evidence="1">Plant basic secretory protein</fullName>
    </submittedName>
</protein>
<dbReference type="Proteomes" id="UP000287166">
    <property type="component" value="Unassembled WGS sequence"/>
</dbReference>
<comment type="caution">
    <text evidence="1">The sequence shown here is derived from an EMBL/GenBank/DDBJ whole genome shotgun (WGS) entry which is preliminary data.</text>
</comment>
<dbReference type="GeneID" id="38774472"/>
<reference evidence="1 2" key="1">
    <citation type="journal article" date="2018" name="Sci. Rep.">
        <title>Genome sequence of the cauliflower mushroom Sparassis crispa (Hanabiratake) and its association with beneficial usage.</title>
        <authorList>
            <person name="Kiyama R."/>
            <person name="Furutani Y."/>
            <person name="Kawaguchi K."/>
            <person name="Nakanishi T."/>
        </authorList>
    </citation>
    <scope>NUCLEOTIDE SEQUENCE [LARGE SCALE GENOMIC DNA]</scope>
</reference>
<dbReference type="AlphaFoldDB" id="A0A401G5V8"/>
<dbReference type="Pfam" id="PF04450">
    <property type="entry name" value="BSP"/>
    <property type="match status" value="1"/>
</dbReference>
<dbReference type="PANTHER" id="PTHR33321">
    <property type="match status" value="1"/>
</dbReference>
<dbReference type="InParanoid" id="A0A401G5V8"/>
<dbReference type="EMBL" id="BFAD01000001">
    <property type="protein sequence ID" value="GBE77555.1"/>
    <property type="molecule type" value="Genomic_DNA"/>
</dbReference>
<evidence type="ECO:0000313" key="2">
    <source>
        <dbReference type="Proteomes" id="UP000287166"/>
    </source>
</evidence>
<dbReference type="InterPro" id="IPR007541">
    <property type="entry name" value="Uncharacterised_BSP"/>
</dbReference>
<accession>A0A401G5V8</accession>
<dbReference type="STRING" id="139825.A0A401G5V8"/>
<gene>
    <name evidence="1" type="ORF">SCP_0104330</name>
</gene>
<keyword evidence="2" id="KW-1185">Reference proteome</keyword>
<dbReference type="PANTHER" id="PTHR33321:SF12">
    <property type="entry name" value="PLANT BASIC SECRETORY PROTEIN (BSP) FAMILY PROTEIN"/>
    <property type="match status" value="1"/>
</dbReference>
<organism evidence="1 2">
    <name type="scientific">Sparassis crispa</name>
    <dbReference type="NCBI Taxonomy" id="139825"/>
    <lineage>
        <taxon>Eukaryota</taxon>
        <taxon>Fungi</taxon>
        <taxon>Dikarya</taxon>
        <taxon>Basidiomycota</taxon>
        <taxon>Agaricomycotina</taxon>
        <taxon>Agaricomycetes</taxon>
        <taxon>Polyporales</taxon>
        <taxon>Sparassidaceae</taxon>
        <taxon>Sparassis</taxon>
    </lineage>
</organism>
<name>A0A401G5V8_9APHY</name>